<sequence>MIIQPGLLSSPPNLTDMAESQKLLSLEKSFNEFNSTYIPSNPPSFAYTTRRSDLDNTLSRLRSILSRVKKKAFQRILVNKSTSRGKFDHSSFCPGSTRNSLSPEFTPPAVAPAFTPDNHQDGSPDMAAMESLLSDHYSQALPNISYEFPTDLPPQRRFENDDDEADFFSTYVPTSSATESPHDAACTANRLAIMLAELKTWSTSSSATTFRQAESFIDFDELLSVYNVPFLPCSTDNSIMIVDSDDRPYDFDDDSHFFLSSFDNSSLLSLLSESTVSLPIQPLSIDSFFEFSKFERRRKWKIYRSSLPPVSSSKTNKLTITWKFGRSFGLVWCFGR</sequence>
<dbReference type="AlphaFoldDB" id="A0A2I1HJD0"/>
<comment type="caution">
    <text evidence="1">The sequence shown here is derived from an EMBL/GenBank/DDBJ whole genome shotgun (WGS) entry which is preliminary data.</text>
</comment>
<gene>
    <name evidence="1" type="ORF">RhiirA4_481326</name>
</gene>
<protein>
    <submittedName>
        <fullName evidence="1">Uncharacterized protein</fullName>
    </submittedName>
</protein>
<dbReference type="EMBL" id="LLXI01003284">
    <property type="protein sequence ID" value="PKY58966.1"/>
    <property type="molecule type" value="Genomic_DNA"/>
</dbReference>
<organism evidence="1 2">
    <name type="scientific">Rhizophagus irregularis</name>
    <dbReference type="NCBI Taxonomy" id="588596"/>
    <lineage>
        <taxon>Eukaryota</taxon>
        <taxon>Fungi</taxon>
        <taxon>Fungi incertae sedis</taxon>
        <taxon>Mucoromycota</taxon>
        <taxon>Glomeromycotina</taxon>
        <taxon>Glomeromycetes</taxon>
        <taxon>Glomerales</taxon>
        <taxon>Glomeraceae</taxon>
        <taxon>Rhizophagus</taxon>
    </lineage>
</organism>
<evidence type="ECO:0000313" key="1">
    <source>
        <dbReference type="EMBL" id="PKY58966.1"/>
    </source>
</evidence>
<proteinExistence type="predicted"/>
<reference evidence="1 2" key="1">
    <citation type="submission" date="2015-10" db="EMBL/GenBank/DDBJ databases">
        <title>Genome analyses suggest a sexual origin of heterokaryosis in a supposedly ancient asexual fungus.</title>
        <authorList>
            <person name="Ropars J."/>
            <person name="Sedzielewska K."/>
            <person name="Noel J."/>
            <person name="Charron P."/>
            <person name="Farinelli L."/>
            <person name="Marton T."/>
            <person name="Kruger M."/>
            <person name="Pelin A."/>
            <person name="Brachmann A."/>
            <person name="Corradi N."/>
        </authorList>
    </citation>
    <scope>NUCLEOTIDE SEQUENCE [LARGE SCALE GENOMIC DNA]</scope>
    <source>
        <strain evidence="1 2">A4</strain>
    </source>
</reference>
<dbReference type="Proteomes" id="UP000234323">
    <property type="component" value="Unassembled WGS sequence"/>
</dbReference>
<evidence type="ECO:0000313" key="2">
    <source>
        <dbReference type="Proteomes" id="UP000234323"/>
    </source>
</evidence>
<dbReference type="VEuPathDB" id="FungiDB:RhiirA1_464203"/>
<name>A0A2I1HJD0_9GLOM</name>
<keyword evidence="2" id="KW-1185">Reference proteome</keyword>
<accession>A0A2I1HJD0</accession>